<dbReference type="InterPro" id="IPR036691">
    <property type="entry name" value="Endo/exonu/phosph_ase_sf"/>
</dbReference>
<dbReference type="Gene3D" id="3.60.10.10">
    <property type="entry name" value="Endonuclease/exonuclease/phosphatase"/>
    <property type="match status" value="1"/>
</dbReference>
<dbReference type="OrthoDB" id="1398885at2"/>
<gene>
    <name evidence="1" type="ORF">DX873_15580</name>
</gene>
<evidence type="ECO:0000313" key="1">
    <source>
        <dbReference type="EMBL" id="RDY58420.1"/>
    </source>
</evidence>
<protein>
    <recommendedName>
        <fullName evidence="3">Endonuclease/exonuclease/phosphatase family protein</fullName>
    </recommendedName>
</protein>
<evidence type="ECO:0000313" key="2">
    <source>
        <dbReference type="Proteomes" id="UP000261828"/>
    </source>
</evidence>
<organism evidence="1 2">
    <name type="scientific">Flagellimonas nanhaiensis</name>
    <dbReference type="NCBI Taxonomy" id="2292706"/>
    <lineage>
        <taxon>Bacteria</taxon>
        <taxon>Pseudomonadati</taxon>
        <taxon>Bacteroidota</taxon>
        <taxon>Flavobacteriia</taxon>
        <taxon>Flavobacteriales</taxon>
        <taxon>Flavobacteriaceae</taxon>
        <taxon>Flagellimonas</taxon>
    </lineage>
</organism>
<dbReference type="SUPFAM" id="SSF56219">
    <property type="entry name" value="DNase I-like"/>
    <property type="match status" value="1"/>
</dbReference>
<evidence type="ECO:0008006" key="3">
    <source>
        <dbReference type="Google" id="ProtNLM"/>
    </source>
</evidence>
<dbReference type="EMBL" id="QTJX01000004">
    <property type="protein sequence ID" value="RDY58420.1"/>
    <property type="molecule type" value="Genomic_DNA"/>
</dbReference>
<dbReference type="AlphaFoldDB" id="A0A371JMP8"/>
<sequence length="371" mass="42635">MIIATYNIQNIFHRDRALIKKYREENRELWIEEFERLMVMGMRTNKEFNRLRTLSKLLGFEDAQNGPYLTMVHKAGQLFLKKDAASEANKASPLTNWNGWVRLNSTPINEVAIVNKAKVVEEVSPDILILLEVEDRSSLLEFNKSFLSDTYTHILYLETNDLYGRGIGLLTKSGYEVLAMKSHVNDFDENGNPIFDMDLQEYKISTPNGKIVSILSTCFLDNLEHHKDAKSKIEVQSKKIAEVYKDKDGPNELIAVVGTLNVPSYSKLLAPLTLGTDLKDISKHHTFEVDLDKGKDSKYYRLGAYKMGVNLKQSDYLMLSSKLYRTVKASGLIRKGIWFKKRPQWNILKSIKNELHSASEHPMVWSELKIR</sequence>
<proteinExistence type="predicted"/>
<accession>A0A371JMP8</accession>
<dbReference type="RefSeq" id="WP_010519649.1">
    <property type="nucleotide sequence ID" value="NZ_QTJX01000004.1"/>
</dbReference>
<reference evidence="1 2" key="1">
    <citation type="submission" date="2018-08" db="EMBL/GenBank/DDBJ databases">
        <title>Muricauda nanhaiensis sp. nov., isolated from seawater of the South China Sea.</title>
        <authorList>
            <person name="Dang Y."/>
        </authorList>
    </citation>
    <scope>NUCLEOTIDE SEQUENCE [LARGE SCALE GENOMIC DNA]</scope>
    <source>
        <strain evidence="1 2">SM1704</strain>
    </source>
</reference>
<comment type="caution">
    <text evidence="1">The sequence shown here is derived from an EMBL/GenBank/DDBJ whole genome shotgun (WGS) entry which is preliminary data.</text>
</comment>
<dbReference type="Proteomes" id="UP000261828">
    <property type="component" value="Unassembled WGS sequence"/>
</dbReference>
<name>A0A371JMP8_9FLAO</name>
<keyword evidence="2" id="KW-1185">Reference proteome</keyword>